<dbReference type="PROSITE" id="PS50943">
    <property type="entry name" value="HTH_CROC1"/>
    <property type="match status" value="1"/>
</dbReference>
<dbReference type="Pfam" id="PF00717">
    <property type="entry name" value="Peptidase_S24"/>
    <property type="match status" value="1"/>
</dbReference>
<dbReference type="SUPFAM" id="SSF51306">
    <property type="entry name" value="LexA/Signal peptidase"/>
    <property type="match status" value="1"/>
</dbReference>
<comment type="caution">
    <text evidence="5">The sequence shown here is derived from an EMBL/GenBank/DDBJ whole genome shotgun (WGS) entry which is preliminary data.</text>
</comment>
<dbReference type="PANTHER" id="PTHR40661">
    <property type="match status" value="1"/>
</dbReference>
<dbReference type="InterPro" id="IPR001387">
    <property type="entry name" value="Cro/C1-type_HTH"/>
</dbReference>
<organism evidence="5 6">
    <name type="scientific">Pantoea rodasii</name>
    <dbReference type="NCBI Taxonomy" id="1076549"/>
    <lineage>
        <taxon>Bacteria</taxon>
        <taxon>Pseudomonadati</taxon>
        <taxon>Pseudomonadota</taxon>
        <taxon>Gammaproteobacteria</taxon>
        <taxon>Enterobacterales</taxon>
        <taxon>Erwiniaceae</taxon>
        <taxon>Pantoea</taxon>
    </lineage>
</organism>
<dbReference type="CDD" id="cd00093">
    <property type="entry name" value="HTH_XRE"/>
    <property type="match status" value="1"/>
</dbReference>
<dbReference type="Pfam" id="PF13560">
    <property type="entry name" value="HTH_31"/>
    <property type="match status" value="1"/>
</dbReference>
<dbReference type="RefSeq" id="WP_039327976.1">
    <property type="nucleotide sequence ID" value="NZ_JTJJ01000011.1"/>
</dbReference>
<sequence>MYNEIGERIRTLRESRRLSQAQLAKQCGWDAPSRLGNYEIGARKVNAEDATLLALALGVTPAFILFGDDSSTVYKQHEYPLLTKDQILRQEFGGVSDLDNNTKYHPSTKRVGKKSFWFEVSGHSMSSPYGVKPSFPEGILVLVDPDAPIQTGDYCVCVVYDKTEVAFKKFVIEDGKQWLEPMNTTARYQSIEIDQSCRLLGKVVKAQWDDDFF</sequence>
<dbReference type="Gene3D" id="2.10.109.10">
    <property type="entry name" value="Umud Fragment, subunit A"/>
    <property type="match status" value="1"/>
</dbReference>
<dbReference type="InterPro" id="IPR015927">
    <property type="entry name" value="Peptidase_S24_S26A/B/C"/>
</dbReference>
<dbReference type="Proteomes" id="UP000030853">
    <property type="component" value="Unassembled WGS sequence"/>
</dbReference>
<evidence type="ECO:0000256" key="2">
    <source>
        <dbReference type="ARBA" id="ARBA00023125"/>
    </source>
</evidence>
<dbReference type="InterPro" id="IPR010982">
    <property type="entry name" value="Lambda_DNA-bd_dom_sf"/>
</dbReference>
<dbReference type="CDD" id="cd06529">
    <property type="entry name" value="S24_LexA-like"/>
    <property type="match status" value="1"/>
</dbReference>
<gene>
    <name evidence="5" type="ORF">QU24_02295</name>
</gene>
<dbReference type="InterPro" id="IPR039418">
    <property type="entry name" value="LexA-like"/>
</dbReference>
<evidence type="ECO:0000313" key="5">
    <source>
        <dbReference type="EMBL" id="KHJ69705.1"/>
    </source>
</evidence>
<dbReference type="SMART" id="SM00530">
    <property type="entry name" value="HTH_XRE"/>
    <property type="match status" value="1"/>
</dbReference>
<dbReference type="EMBL" id="JTJJ01000011">
    <property type="protein sequence ID" value="KHJ69705.1"/>
    <property type="molecule type" value="Genomic_DNA"/>
</dbReference>
<feature type="domain" description="HTH cro/C1-type" evidence="4">
    <location>
        <begin position="9"/>
        <end position="64"/>
    </location>
</feature>
<keyword evidence="1" id="KW-0805">Transcription regulation</keyword>
<proteinExistence type="predicted"/>
<dbReference type="SUPFAM" id="SSF47413">
    <property type="entry name" value="lambda repressor-like DNA-binding domains"/>
    <property type="match status" value="1"/>
</dbReference>
<protein>
    <submittedName>
        <fullName evidence="5">Repressor</fullName>
    </submittedName>
</protein>
<evidence type="ECO:0000256" key="1">
    <source>
        <dbReference type="ARBA" id="ARBA00023015"/>
    </source>
</evidence>
<reference evidence="5 6" key="1">
    <citation type="submission" date="2014-11" db="EMBL/GenBank/DDBJ databases">
        <title>Genome sequencing of Pantoea rodasii ND03.</title>
        <authorList>
            <person name="Muhamad Yunos N.Y."/>
            <person name="Chan K.-G."/>
        </authorList>
    </citation>
    <scope>NUCLEOTIDE SEQUENCE [LARGE SCALE GENOMIC DNA]</scope>
    <source>
        <strain evidence="5 6">ND03</strain>
    </source>
</reference>
<dbReference type="PANTHER" id="PTHR40661:SF2">
    <property type="entry name" value="HTH-TYPE TRANSCRIPTIONAL REGULATOR PRTR"/>
    <property type="match status" value="1"/>
</dbReference>
<evidence type="ECO:0000313" key="6">
    <source>
        <dbReference type="Proteomes" id="UP000030853"/>
    </source>
</evidence>
<dbReference type="AlphaFoldDB" id="A0A0B1RF42"/>
<keyword evidence="3" id="KW-0804">Transcription</keyword>
<evidence type="ECO:0000259" key="4">
    <source>
        <dbReference type="PROSITE" id="PS50943"/>
    </source>
</evidence>
<keyword evidence="2" id="KW-0238">DNA-binding</keyword>
<dbReference type="GO" id="GO:0003677">
    <property type="term" value="F:DNA binding"/>
    <property type="evidence" value="ECO:0007669"/>
    <property type="project" value="UniProtKB-KW"/>
</dbReference>
<dbReference type="InterPro" id="IPR036286">
    <property type="entry name" value="LexA/Signal_pep-like_sf"/>
</dbReference>
<dbReference type="Gene3D" id="1.10.260.40">
    <property type="entry name" value="lambda repressor-like DNA-binding domains"/>
    <property type="match status" value="1"/>
</dbReference>
<evidence type="ECO:0000256" key="3">
    <source>
        <dbReference type="ARBA" id="ARBA00023163"/>
    </source>
</evidence>
<name>A0A0B1RF42_9GAMM</name>
<accession>A0A0B1RF42</accession>